<organism evidence="3">
    <name type="scientific">Glycine max</name>
    <name type="common">Soybean</name>
    <name type="synonym">Glycine hispida</name>
    <dbReference type="NCBI Taxonomy" id="3847"/>
    <lineage>
        <taxon>Eukaryota</taxon>
        <taxon>Viridiplantae</taxon>
        <taxon>Streptophyta</taxon>
        <taxon>Embryophyta</taxon>
        <taxon>Tracheophyta</taxon>
        <taxon>Spermatophyta</taxon>
        <taxon>Magnoliopsida</taxon>
        <taxon>eudicotyledons</taxon>
        <taxon>Gunneridae</taxon>
        <taxon>Pentapetalae</taxon>
        <taxon>rosids</taxon>
        <taxon>fabids</taxon>
        <taxon>Fabales</taxon>
        <taxon>Fabaceae</taxon>
        <taxon>Papilionoideae</taxon>
        <taxon>50 kb inversion clade</taxon>
        <taxon>NPAAA clade</taxon>
        <taxon>indigoferoid/millettioid clade</taxon>
        <taxon>Phaseoleae</taxon>
        <taxon>Glycine</taxon>
        <taxon>Glycine subgen. Soja</taxon>
    </lineage>
</organism>
<evidence type="ECO:0000313" key="3">
    <source>
        <dbReference type="EMBL" id="ACU24165.1"/>
    </source>
</evidence>
<dbReference type="PROSITE" id="PS51375">
    <property type="entry name" value="PPR"/>
    <property type="match status" value="1"/>
</dbReference>
<dbReference type="Pfam" id="PF01535">
    <property type="entry name" value="PPR"/>
    <property type="match status" value="2"/>
</dbReference>
<protein>
    <recommendedName>
        <fullName evidence="4">Pentacotripeptide-repeat region of PRORP domain-containing protein</fullName>
    </recommendedName>
</protein>
<dbReference type="InterPro" id="IPR002885">
    <property type="entry name" value="PPR_rpt"/>
</dbReference>
<dbReference type="ExpressionAtlas" id="C6TMM3">
    <property type="expression patterns" value="baseline and differential"/>
</dbReference>
<feature type="repeat" description="PPR" evidence="2">
    <location>
        <begin position="79"/>
        <end position="113"/>
    </location>
</feature>
<evidence type="ECO:0000256" key="2">
    <source>
        <dbReference type="PROSITE-ProRule" id="PRU00708"/>
    </source>
</evidence>
<dbReference type="Gene3D" id="1.25.40.10">
    <property type="entry name" value="Tetratricopeptide repeat domain"/>
    <property type="match status" value="3"/>
</dbReference>
<name>C6TMM3_SOYBN</name>
<evidence type="ECO:0008006" key="4">
    <source>
        <dbReference type="Google" id="ProtNLM"/>
    </source>
</evidence>
<dbReference type="InterPro" id="IPR011990">
    <property type="entry name" value="TPR-like_helical_dom_sf"/>
</dbReference>
<reference evidence="3" key="1">
    <citation type="submission" date="2009-08" db="EMBL/GenBank/DDBJ databases">
        <authorList>
            <person name="Cheung F."/>
            <person name="Xiao Y."/>
            <person name="Chan A."/>
            <person name="Moskal W."/>
            <person name="Town C.D."/>
        </authorList>
    </citation>
    <scope>NUCLEOTIDE SEQUENCE</scope>
</reference>
<dbReference type="NCBIfam" id="TIGR00756">
    <property type="entry name" value="PPR"/>
    <property type="match status" value="1"/>
</dbReference>
<evidence type="ECO:0000256" key="1">
    <source>
        <dbReference type="ARBA" id="ARBA00022737"/>
    </source>
</evidence>
<dbReference type="PANTHER" id="PTHR47262">
    <property type="entry name" value="OS02G0132600 PROTEIN"/>
    <property type="match status" value="1"/>
</dbReference>
<dbReference type="AlphaFoldDB" id="C6TMM3"/>
<sequence>MCEAGFTLSTEVLQYILQICEESYEYVLVHQIYSIICHYHLELNGEICRCLVHFFVRMKDFEGAFRMIADLEDMNFKPTTNMYNAIMAGYFREKNISGVLRVLKKMRGANVKPDSQTFSYLIRNCEKEEDIMKYCEEIKQSGVQATKQIFMALINSYAASGKMEKAEQVVLDPIIPNKSLNEIKSVLVSALASHGQLSEALLVYEEIKKAGHNLRPKAVITLIEELTKFNGELDGLLLLLEEISDLDYWVDGCFKVIMYCIRNKNLSSAIVLFKQLKDKFKNDEIVTEALFDAVFSLIAVSEFTHLQIGLDLLWAIKDELGLMASRQCLDFLLSACANAGDLNNARLIWREYEVAGFPYNVLSYLRHSWQQEMIHLLT</sequence>
<accession>C6TMM3</accession>
<keyword evidence="1" id="KW-0677">Repeat</keyword>
<proteinExistence type="evidence at transcript level"/>
<dbReference type="EMBL" id="BT098980">
    <property type="protein sequence ID" value="ACU24165.1"/>
    <property type="molecule type" value="mRNA"/>
</dbReference>
<dbReference type="Pfam" id="PF13041">
    <property type="entry name" value="PPR_2"/>
    <property type="match status" value="1"/>
</dbReference>
<dbReference type="PANTHER" id="PTHR47262:SF1">
    <property type="entry name" value="OS02G0132600 PROTEIN"/>
    <property type="match status" value="1"/>
</dbReference>